<dbReference type="Gene3D" id="3.40.50.720">
    <property type="entry name" value="NAD(P)-binding Rossmann-like Domain"/>
    <property type="match status" value="1"/>
</dbReference>
<dbReference type="Pfam" id="PF22917">
    <property type="entry name" value="PRISE"/>
    <property type="match status" value="1"/>
</dbReference>
<reference evidence="3" key="2">
    <citation type="submission" date="2022-07" db="EMBL/GenBank/DDBJ databases">
        <authorList>
            <person name="Goncalves M.F.M."/>
            <person name="Hilario S."/>
            <person name="Van De Peer Y."/>
            <person name="Esteves A.C."/>
            <person name="Alves A."/>
        </authorList>
    </citation>
    <scope>NUCLEOTIDE SEQUENCE</scope>
    <source>
        <strain evidence="3">MUM 19.33</strain>
    </source>
</reference>
<dbReference type="PANTHER" id="PTHR32487:SF8">
    <property type="entry name" value="NAD-DEPENDENT EPIMERASE_DEHYDRATASE DOMAIN-CONTAINING PROTEIN"/>
    <property type="match status" value="1"/>
</dbReference>
<dbReference type="InterPro" id="IPR036291">
    <property type="entry name" value="NAD(P)-bd_dom_sf"/>
</dbReference>
<accession>A0A9Q0BDD8</accession>
<comment type="caution">
    <text evidence="3">The sequence shown here is derived from an EMBL/GenBank/DDBJ whole genome shotgun (WGS) entry which is preliminary data.</text>
</comment>
<dbReference type="Proteomes" id="UP001055219">
    <property type="component" value="Unassembled WGS sequence"/>
</dbReference>
<evidence type="ECO:0000256" key="1">
    <source>
        <dbReference type="SAM" id="MobiDB-lite"/>
    </source>
</evidence>
<evidence type="ECO:0000313" key="4">
    <source>
        <dbReference type="Proteomes" id="UP001055219"/>
    </source>
</evidence>
<gene>
    <name evidence="3" type="ORF">J7T54_004055</name>
</gene>
<dbReference type="SUPFAM" id="SSF51735">
    <property type="entry name" value="NAD(P)-binding Rossmann-fold domains"/>
    <property type="match status" value="1"/>
</dbReference>
<keyword evidence="4" id="KW-1185">Reference proteome</keyword>
<sequence>MTNHALVFGASGITGWAITNLILNGYPTPDTFASVTALTNRPLTREAAQWPASPKLDIVSGVDIMTDAGQDGFEKELLARVKHMKEVTHVYFFAYIMDPDGERESRVNKELLSRAVQAAEKLAPNLQFVVLPTGTKTYGVHLLDQFPFSNDLPLKESLPPVPEPFKSQLFYYAQCDELEELSRGKKWTYADVIPDVIVGFVPQNNVYSLAQWLGLYLSLHRHIHGEGSAVQFPGSEKSYHILCNDSSQDIVAKTSIVASLRPEKSGGQRYNAADSAKPSSWSKKWPIICEYFGLKGVGPPQGGTGPDPAAFLSENVDRWREVEQKHGLVTGRVGNERSFSGFPLFIMRMFDFDRQLDLTKQHDMMGDLKEEVDTKAAWYTAFDRYRQAKIIPHEPQIDGTSSSSLSSPSLQRTLQAGSSGACPPSSPLACEGTKAGIIGQFWDSYFPNSTAFPRGLFAFTFGGSLDAIQTHTAQSPALAKQMLAVALATANRSPTGKPWMMRESRRLYADALRMAAKDIFAKTPDMERQLVASRLFSLYESFFGRGQQAHEAQARSWLLHSNGETAIVTSNSPATYATGRAHRLFLAGRHQIIMTALLQERRTFLSNPIWKTAPWTYYPKTPRDHLLDLFVDIPSVLEGIKAMKAWESEAKKTEYRHLLGRAVNDVNTRLLAWHKQYAFPIVPADLAEELPERVTADLLAAAHVMTLYHCLTLRCNALHQNLSGAADPRLDDDHELYELTRASRLFGHPDAGLFRHHIATFPLITGLLHIEARGEGAYAAERATLDSVLNSGYFESLKDFLVSMMPIQPTSMLNLGARCTAQKGDQGPDT</sequence>
<proteinExistence type="predicted"/>
<dbReference type="AlphaFoldDB" id="A0A9Q0BDD8"/>
<protein>
    <submittedName>
        <fullName evidence="3">3-oxo-Delta-steroid 5-beta-reductase-like protein</fullName>
    </submittedName>
</protein>
<dbReference type="InterPro" id="IPR055222">
    <property type="entry name" value="PRISE-like_Rossmann-fold"/>
</dbReference>
<feature type="domain" description="PRISE-like Rossmann-fold" evidence="2">
    <location>
        <begin position="5"/>
        <end position="392"/>
    </location>
</feature>
<dbReference type="OrthoDB" id="1731983at2759"/>
<dbReference type="GeneID" id="75830545"/>
<evidence type="ECO:0000313" key="3">
    <source>
        <dbReference type="EMBL" id="KAI6781282.1"/>
    </source>
</evidence>
<dbReference type="CDD" id="cd08948">
    <property type="entry name" value="5beta-POR_like_SDR_a"/>
    <property type="match status" value="1"/>
</dbReference>
<dbReference type="PANTHER" id="PTHR32487">
    <property type="entry name" value="3-OXO-DELTA(4,5)-STEROID 5-BETA-REDUCTASE"/>
    <property type="match status" value="1"/>
</dbReference>
<evidence type="ECO:0000259" key="2">
    <source>
        <dbReference type="Pfam" id="PF22917"/>
    </source>
</evidence>
<dbReference type="RefSeq" id="XP_051362138.1">
    <property type="nucleotide sequence ID" value="XM_051506574.1"/>
</dbReference>
<feature type="compositionally biased region" description="Low complexity" evidence="1">
    <location>
        <begin position="401"/>
        <end position="425"/>
    </location>
</feature>
<organism evidence="3 4">
    <name type="scientific">Emericellopsis cladophorae</name>
    <dbReference type="NCBI Taxonomy" id="2686198"/>
    <lineage>
        <taxon>Eukaryota</taxon>
        <taxon>Fungi</taxon>
        <taxon>Dikarya</taxon>
        <taxon>Ascomycota</taxon>
        <taxon>Pezizomycotina</taxon>
        <taxon>Sordariomycetes</taxon>
        <taxon>Hypocreomycetidae</taxon>
        <taxon>Hypocreales</taxon>
        <taxon>Bionectriaceae</taxon>
        <taxon>Emericellopsis</taxon>
    </lineage>
</organism>
<reference evidence="3" key="1">
    <citation type="journal article" date="2021" name="J Fungi (Basel)">
        <title>Genomic and Metabolomic Analyses of the Marine Fungus Emericellopsis cladophorae: Insights into Saltwater Adaptability Mechanisms and Its Biosynthetic Potential.</title>
        <authorList>
            <person name="Goncalves M.F.M."/>
            <person name="Hilario S."/>
            <person name="Van de Peer Y."/>
            <person name="Esteves A.C."/>
            <person name="Alves A."/>
        </authorList>
    </citation>
    <scope>NUCLEOTIDE SEQUENCE</scope>
    <source>
        <strain evidence="3">MUM 19.33</strain>
    </source>
</reference>
<dbReference type="EMBL" id="JAGIXG020000023">
    <property type="protein sequence ID" value="KAI6781282.1"/>
    <property type="molecule type" value="Genomic_DNA"/>
</dbReference>
<feature type="region of interest" description="Disordered" evidence="1">
    <location>
        <begin position="393"/>
        <end position="425"/>
    </location>
</feature>
<name>A0A9Q0BDD8_9HYPO</name>